<protein>
    <submittedName>
        <fullName evidence="1">Uncharacterized protein</fullName>
    </submittedName>
</protein>
<comment type="caution">
    <text evidence="1">The sequence shown here is derived from an EMBL/GenBank/DDBJ whole genome shotgun (WGS) entry which is preliminary data.</text>
</comment>
<reference evidence="1" key="2">
    <citation type="submission" date="2023-01" db="EMBL/GenBank/DDBJ databases">
        <authorList>
            <person name="Sun Q."/>
            <person name="Evtushenko L."/>
        </authorList>
    </citation>
    <scope>NUCLEOTIDE SEQUENCE</scope>
    <source>
        <strain evidence="1">VKM B-1499</strain>
    </source>
</reference>
<evidence type="ECO:0000313" key="2">
    <source>
        <dbReference type="Proteomes" id="UP001143509"/>
    </source>
</evidence>
<accession>A0ABQ5TCZ8</accession>
<gene>
    <name evidence="1" type="ORF">GCM10017620_28540</name>
</gene>
<keyword evidence="2" id="KW-1185">Reference proteome</keyword>
<dbReference type="EMBL" id="BSFD01000011">
    <property type="protein sequence ID" value="GLK49880.1"/>
    <property type="molecule type" value="Genomic_DNA"/>
</dbReference>
<name>A0ABQ5TCZ8_9CAUL</name>
<evidence type="ECO:0000313" key="1">
    <source>
        <dbReference type="EMBL" id="GLK49880.1"/>
    </source>
</evidence>
<dbReference type="RefSeq" id="WP_271166052.1">
    <property type="nucleotide sequence ID" value="NZ_BSFD01000011.1"/>
</dbReference>
<sequence length="116" mass="12671">MSSLTVLKTSEAEAVVEEAQALERETRSDTERWLNAADDLSNAERLEDSQARYQELRAAAQILVALLYRIQEPLLADPYAPLAAASMNKAKALLADIEAGELVEKVTLVPASSDKE</sequence>
<dbReference type="Proteomes" id="UP001143509">
    <property type="component" value="Unassembled WGS sequence"/>
</dbReference>
<organism evidence="1 2">
    <name type="scientific">Brevundimonas intermedia</name>
    <dbReference type="NCBI Taxonomy" id="74315"/>
    <lineage>
        <taxon>Bacteria</taxon>
        <taxon>Pseudomonadati</taxon>
        <taxon>Pseudomonadota</taxon>
        <taxon>Alphaproteobacteria</taxon>
        <taxon>Caulobacterales</taxon>
        <taxon>Caulobacteraceae</taxon>
        <taxon>Brevundimonas</taxon>
    </lineage>
</organism>
<proteinExistence type="predicted"/>
<reference evidence="1" key="1">
    <citation type="journal article" date="2014" name="Int. J. Syst. Evol. Microbiol.">
        <title>Complete genome of a new Firmicutes species belonging to the dominant human colonic microbiota ('Ruminococcus bicirculans') reveals two chromosomes and a selective capacity to utilize plant glucans.</title>
        <authorList>
            <consortium name="NISC Comparative Sequencing Program"/>
            <person name="Wegmann U."/>
            <person name="Louis P."/>
            <person name="Goesmann A."/>
            <person name="Henrissat B."/>
            <person name="Duncan S.H."/>
            <person name="Flint H.J."/>
        </authorList>
    </citation>
    <scope>NUCLEOTIDE SEQUENCE</scope>
    <source>
        <strain evidence="1">VKM B-1499</strain>
    </source>
</reference>